<dbReference type="PANTHER" id="PTHR33872">
    <property type="entry name" value="DNA POLYMERASE EPSILON CATALYTIC SUBUNIT A"/>
    <property type="match status" value="1"/>
</dbReference>
<dbReference type="EMBL" id="LFYR01000204">
    <property type="protein sequence ID" value="KMZ75169.1"/>
    <property type="molecule type" value="Genomic_DNA"/>
</dbReference>
<organism evidence="2 3">
    <name type="scientific">Zostera marina</name>
    <name type="common">Eelgrass</name>
    <dbReference type="NCBI Taxonomy" id="29655"/>
    <lineage>
        <taxon>Eukaryota</taxon>
        <taxon>Viridiplantae</taxon>
        <taxon>Streptophyta</taxon>
        <taxon>Embryophyta</taxon>
        <taxon>Tracheophyta</taxon>
        <taxon>Spermatophyta</taxon>
        <taxon>Magnoliopsida</taxon>
        <taxon>Liliopsida</taxon>
        <taxon>Zosteraceae</taxon>
        <taxon>Zostera</taxon>
    </lineage>
</organism>
<dbReference type="OMA" id="TDDWWTR"/>
<reference evidence="3" key="1">
    <citation type="journal article" date="2016" name="Nature">
        <title>The genome of the seagrass Zostera marina reveals angiosperm adaptation to the sea.</title>
        <authorList>
            <person name="Olsen J.L."/>
            <person name="Rouze P."/>
            <person name="Verhelst B."/>
            <person name="Lin Y.-C."/>
            <person name="Bayer T."/>
            <person name="Collen J."/>
            <person name="Dattolo E."/>
            <person name="De Paoli E."/>
            <person name="Dittami S."/>
            <person name="Maumus F."/>
            <person name="Michel G."/>
            <person name="Kersting A."/>
            <person name="Lauritano C."/>
            <person name="Lohaus R."/>
            <person name="Toepel M."/>
            <person name="Tonon T."/>
            <person name="Vanneste K."/>
            <person name="Amirebrahimi M."/>
            <person name="Brakel J."/>
            <person name="Bostroem C."/>
            <person name="Chovatia M."/>
            <person name="Grimwood J."/>
            <person name="Jenkins J.W."/>
            <person name="Jueterbock A."/>
            <person name="Mraz A."/>
            <person name="Stam W.T."/>
            <person name="Tice H."/>
            <person name="Bornberg-Bauer E."/>
            <person name="Green P.J."/>
            <person name="Pearson G.A."/>
            <person name="Procaccini G."/>
            <person name="Duarte C.M."/>
            <person name="Schmutz J."/>
            <person name="Reusch T.B.H."/>
            <person name="Van de Peer Y."/>
        </authorList>
    </citation>
    <scope>NUCLEOTIDE SEQUENCE [LARGE SCALE GENOMIC DNA]</scope>
    <source>
        <strain evidence="3">cv. Finnish</strain>
    </source>
</reference>
<sequence>MGSLMAGWDSPNLDPKKVKYVRNKSLTRDEIDEFWKSKKQAVEEHLKSAYPQHVKKEEEQETQVKEKTLQRSTSMPLPRRKETIVQHEHRLTKTDCWWTASNSAFLNEPSVMETEGLSIRKQHASFYCGHMIGKQKLIDNNNTQHHITT</sequence>
<dbReference type="AlphaFoldDB" id="A0A0K9Q1X5"/>
<gene>
    <name evidence="2" type="ORF">ZOSMA_118G00490</name>
</gene>
<keyword evidence="3" id="KW-1185">Reference proteome</keyword>
<dbReference type="OrthoDB" id="1858881at2759"/>
<protein>
    <submittedName>
        <fullName evidence="2">Uncharacterized protein</fullName>
    </submittedName>
</protein>
<proteinExistence type="predicted"/>
<accession>A0A0K9Q1X5</accession>
<feature type="region of interest" description="Disordered" evidence="1">
    <location>
        <begin position="48"/>
        <end position="84"/>
    </location>
</feature>
<evidence type="ECO:0000256" key="1">
    <source>
        <dbReference type="SAM" id="MobiDB-lite"/>
    </source>
</evidence>
<comment type="caution">
    <text evidence="2">The sequence shown here is derived from an EMBL/GenBank/DDBJ whole genome shotgun (WGS) entry which is preliminary data.</text>
</comment>
<name>A0A0K9Q1X5_ZOSMR</name>
<feature type="compositionally biased region" description="Basic and acidic residues" evidence="1">
    <location>
        <begin position="54"/>
        <end position="69"/>
    </location>
</feature>
<dbReference type="PANTHER" id="PTHR33872:SF2">
    <property type="entry name" value="DNA POLYMERASE EPSILON CATALYTIC SUBUNIT A"/>
    <property type="match status" value="1"/>
</dbReference>
<evidence type="ECO:0000313" key="3">
    <source>
        <dbReference type="Proteomes" id="UP000036987"/>
    </source>
</evidence>
<dbReference type="Proteomes" id="UP000036987">
    <property type="component" value="Unassembled WGS sequence"/>
</dbReference>
<evidence type="ECO:0000313" key="2">
    <source>
        <dbReference type="EMBL" id="KMZ75169.1"/>
    </source>
</evidence>